<protein>
    <recommendedName>
        <fullName evidence="1">G domain-containing protein</fullName>
    </recommendedName>
</protein>
<evidence type="ECO:0000313" key="2">
    <source>
        <dbReference type="EMBL" id="PNG58276.1"/>
    </source>
</evidence>
<comment type="caution">
    <text evidence="2">The sequence shown here is derived from an EMBL/GenBank/DDBJ whole genome shotgun (WGS) entry which is preliminary data.</text>
</comment>
<dbReference type="InterPro" id="IPR005662">
    <property type="entry name" value="GTPase_Era-like"/>
</dbReference>
<name>A0A2J7W410_9CHLO</name>
<dbReference type="GO" id="GO:0019843">
    <property type="term" value="F:rRNA binding"/>
    <property type="evidence" value="ECO:0007669"/>
    <property type="project" value="TreeGrafter"/>
</dbReference>
<dbReference type="PANTHER" id="PTHR42698">
    <property type="entry name" value="GTPASE ERA"/>
    <property type="match status" value="1"/>
</dbReference>
<organism evidence="2 3">
    <name type="scientific">Tetrabaena socialis</name>
    <dbReference type="NCBI Taxonomy" id="47790"/>
    <lineage>
        <taxon>Eukaryota</taxon>
        <taxon>Viridiplantae</taxon>
        <taxon>Chlorophyta</taxon>
        <taxon>core chlorophytes</taxon>
        <taxon>Chlorophyceae</taxon>
        <taxon>CS clade</taxon>
        <taxon>Chlamydomonadales</taxon>
        <taxon>Tetrabaenaceae</taxon>
        <taxon>Tetrabaena</taxon>
    </lineage>
</organism>
<feature type="domain" description="G" evidence="1">
    <location>
        <begin position="6"/>
        <end position="78"/>
    </location>
</feature>
<gene>
    <name evidence="2" type="ORF">TSOC_015502</name>
</gene>
<dbReference type="AlphaFoldDB" id="A0A2J7W410"/>
<reference evidence="2 3" key="1">
    <citation type="journal article" date="2017" name="Mol. Biol. Evol.">
        <title>The 4-celled Tetrabaena socialis nuclear genome reveals the essential components for genetic control of cell number at the origin of multicellularity in the volvocine lineage.</title>
        <authorList>
            <person name="Featherston J."/>
            <person name="Arakaki Y."/>
            <person name="Hanschen E.R."/>
            <person name="Ferris P.J."/>
            <person name="Michod R.E."/>
            <person name="Olson B.J.S.C."/>
            <person name="Nozaki H."/>
            <person name="Durand P.M."/>
        </authorList>
    </citation>
    <scope>NUCLEOTIDE SEQUENCE [LARGE SCALE GENOMIC DNA]</scope>
    <source>
        <strain evidence="2 3">NIES-571</strain>
    </source>
</reference>
<dbReference type="GO" id="GO:0005525">
    <property type="term" value="F:GTP binding"/>
    <property type="evidence" value="ECO:0007669"/>
    <property type="project" value="InterPro"/>
</dbReference>
<dbReference type="InterPro" id="IPR027417">
    <property type="entry name" value="P-loop_NTPase"/>
</dbReference>
<evidence type="ECO:0000313" key="3">
    <source>
        <dbReference type="Proteomes" id="UP000236333"/>
    </source>
</evidence>
<accession>A0A2J7W410</accession>
<dbReference type="Gene3D" id="3.40.50.300">
    <property type="entry name" value="P-loop containing nucleotide triphosphate hydrolases"/>
    <property type="match status" value="1"/>
</dbReference>
<dbReference type="Pfam" id="PF01926">
    <property type="entry name" value="MMR_HSR1"/>
    <property type="match status" value="1"/>
</dbReference>
<dbReference type="GO" id="GO:0000028">
    <property type="term" value="P:ribosomal small subunit assembly"/>
    <property type="evidence" value="ECO:0007669"/>
    <property type="project" value="TreeGrafter"/>
</dbReference>
<dbReference type="Proteomes" id="UP000236333">
    <property type="component" value="Unassembled WGS sequence"/>
</dbReference>
<feature type="non-terminal residue" evidence="2">
    <location>
        <position position="86"/>
    </location>
</feature>
<proteinExistence type="predicted"/>
<dbReference type="OrthoDB" id="8954335at2759"/>
<keyword evidence="3" id="KW-1185">Reference proteome</keyword>
<feature type="non-terminal residue" evidence="2">
    <location>
        <position position="1"/>
    </location>
</feature>
<evidence type="ECO:0000259" key="1">
    <source>
        <dbReference type="Pfam" id="PF01926"/>
    </source>
</evidence>
<dbReference type="InterPro" id="IPR006073">
    <property type="entry name" value="GTP-bd"/>
</dbReference>
<dbReference type="EMBL" id="PGGS01005824">
    <property type="protein sequence ID" value="PNG58276.1"/>
    <property type="molecule type" value="Genomic_DNA"/>
</dbReference>
<dbReference type="SUPFAM" id="SSF52540">
    <property type="entry name" value="P-loop containing nucleoside triphosphate hydrolases"/>
    <property type="match status" value="1"/>
</dbReference>
<sequence length="86" mass="9538">GILSDREFQMILFDTPGVIEKKRTKLEERMMAAVVHSIKESEAIVAVVDAADRPREALAMFQPGEDWNGPPMAVLINKADLLSEAE</sequence>
<dbReference type="GO" id="GO:0043024">
    <property type="term" value="F:ribosomal small subunit binding"/>
    <property type="evidence" value="ECO:0007669"/>
    <property type="project" value="TreeGrafter"/>
</dbReference>
<dbReference type="PANTHER" id="PTHR42698:SF2">
    <property type="entry name" value="GTPASE ERA-LIKE, CHLOROPLASTIC"/>
    <property type="match status" value="1"/>
</dbReference>